<evidence type="ECO:0000256" key="6">
    <source>
        <dbReference type="ARBA" id="ARBA00023049"/>
    </source>
</evidence>
<dbReference type="Pfam" id="PF05193">
    <property type="entry name" value="Peptidase_M16_C"/>
    <property type="match status" value="1"/>
</dbReference>
<gene>
    <name evidence="13" type="ORF">DARMORV10_A02P38190.1</name>
    <name evidence="14" type="ORF">HID58_007455</name>
</gene>
<dbReference type="SMR" id="A0A816X9S5"/>
<dbReference type="InterPro" id="IPR011249">
    <property type="entry name" value="Metalloenz_LuxS/M16"/>
</dbReference>
<dbReference type="InterPro" id="IPR032632">
    <property type="entry name" value="Peptidase_M16_M"/>
</dbReference>
<dbReference type="Pfam" id="PF16187">
    <property type="entry name" value="Peptidase_M16_M"/>
    <property type="match status" value="2"/>
</dbReference>
<dbReference type="Proteomes" id="UP001295469">
    <property type="component" value="Chromosome A02"/>
</dbReference>
<dbReference type="KEGG" id="bna:106402919"/>
<feature type="domain" description="Peptidase M16 middle/third" evidence="11">
    <location>
        <begin position="679"/>
        <end position="791"/>
    </location>
</feature>
<evidence type="ECO:0000256" key="7">
    <source>
        <dbReference type="RuleBase" id="RU004447"/>
    </source>
</evidence>
<evidence type="ECO:0000259" key="11">
    <source>
        <dbReference type="Pfam" id="PF16187"/>
    </source>
</evidence>
<feature type="region of interest" description="Disordered" evidence="8">
    <location>
        <begin position="562"/>
        <end position="638"/>
    </location>
</feature>
<evidence type="ECO:0000256" key="4">
    <source>
        <dbReference type="ARBA" id="ARBA00022801"/>
    </source>
</evidence>
<dbReference type="Proteomes" id="UP000824890">
    <property type="component" value="Unassembled WGS sequence"/>
</dbReference>
<dbReference type="SUPFAM" id="SSF63411">
    <property type="entry name" value="LuxS/MPP-like metallohydrolase"/>
    <property type="match status" value="4"/>
</dbReference>
<evidence type="ECO:0000256" key="2">
    <source>
        <dbReference type="ARBA" id="ARBA00022670"/>
    </source>
</evidence>
<keyword evidence="6" id="KW-0482">Metalloprotease</keyword>
<feature type="compositionally biased region" description="Basic and acidic residues" evidence="8">
    <location>
        <begin position="562"/>
        <end position="571"/>
    </location>
</feature>
<dbReference type="Pfam" id="PF22456">
    <property type="entry name" value="PqqF-like_C_4"/>
    <property type="match status" value="1"/>
</dbReference>
<dbReference type="InterPro" id="IPR001431">
    <property type="entry name" value="Pept_M16_Zn_BS"/>
</dbReference>
<dbReference type="InterPro" id="IPR054734">
    <property type="entry name" value="PqqF-like_C_4"/>
</dbReference>
<dbReference type="InterPro" id="IPR011765">
    <property type="entry name" value="Pept_M16_N"/>
</dbReference>
<dbReference type="GO" id="GO:0005737">
    <property type="term" value="C:cytoplasm"/>
    <property type="evidence" value="ECO:0007669"/>
    <property type="project" value="UniProtKB-ARBA"/>
</dbReference>
<feature type="compositionally biased region" description="Acidic residues" evidence="8">
    <location>
        <begin position="576"/>
        <end position="638"/>
    </location>
</feature>
<dbReference type="PROSITE" id="PS00143">
    <property type="entry name" value="INSULINASE"/>
    <property type="match status" value="1"/>
</dbReference>
<dbReference type="InterPro" id="IPR007863">
    <property type="entry name" value="Peptidase_M16_C"/>
</dbReference>
<sequence length="1040" mass="119950">MGQFKMKLKLKWLEKMKKDKRELKKLIQVVEQAYAISLSPPVSETYDINHPDGSDKVYKSIVLHNKLTVLLISDPSAASNSAAMSVKFGSFDDPSDMQGLAHLIEHMVFSGSTINGGENDFKDFVGMHGGDVFANTEPEYMGFSFTIVKDHFKAALEMFANMFNEPLMDIERFKKEMKTLNSEFESNKYKDTSRMEQLFSHTSPVNHPFNRFTWGNNQSFSGHEPQALRDCALKLFRSHFVGGSMKLVIIGSEAVDELEDLVIEYFSNLKRWRKTNFVFPEFNDRLWKHGVSYTLESLEDAQSMKISWIIPPISLSHSEIRPEQLIHILICEESEGSLCFFFKSKHWITSFTASVGHEYMFSDVGNCSFSSTAGGQLFTINLDMTHAGLENKYEMVSYIYQYLHMLRTCGSSTLLLSLIEDYKLLLQMKYQCMDSDCNQLGDPVNFSLALAVNMLSFPVSHAVSLDFCYEFGDLTAVQDMLRNFTTNNMRIDLLTKSFTKEEETQEEPYFSSKYKEEPIPHHYLQKWESSQFLHFPQRNSFMPATCFWKDVPDYLKNEEILDVDHEDKTGDVENSNSDEMEEDPDSNNDVQMDEDPDSFEMEEDLDSDSEVQMDEDPDSCEMEEDLVSDTSEEADDEETPYQPIIVDGHNKLFYRHQVVALSTACFNVYMNVSPGVIPHMVARIYFEMLKHELSPIIYRGVDAYVYPQLSFRDDNTIEIELYGYAGTIRDFMSSFCEEFRSFVPTLEVFEIITEKMLRQFYLTSRDLIVHGKQLLSEFIIEGQLSMDEKFNAMKLISFEDLNAFLPKTQQIRIVGLFLGSFSEDYCKQILGLFKPFGEFEIPRKSGTKKELALISPYRVSAMPITEIESNSLAKVYYQMTCEENSKDFKSNRISAFLHLLKSMVDEQIYTDLRLKQRLGYLVGCEIHNQHGTKGVYFYVVSSEHKPMHLLEKIYEFVASLRHYLVNVEEKTFELYKSGIDVPDDSDMSSDLIHDDSCIRGHHTAVKLVLKTMKKEDVIEIYDHFLVQKPLIVEVCIGSDI</sequence>
<dbReference type="EMBL" id="JAGKQM010000002">
    <property type="protein sequence ID" value="KAH0939994.1"/>
    <property type="molecule type" value="Genomic_DNA"/>
</dbReference>
<dbReference type="OrthoDB" id="1035770at2759"/>
<evidence type="ECO:0000259" key="9">
    <source>
        <dbReference type="Pfam" id="PF00675"/>
    </source>
</evidence>
<comment type="similarity">
    <text evidence="1 7">Belongs to the peptidase M16 family.</text>
</comment>
<dbReference type="Pfam" id="PF00675">
    <property type="entry name" value="Peptidase_M16"/>
    <property type="match status" value="1"/>
</dbReference>
<reference evidence="13" key="1">
    <citation type="submission" date="2021-01" db="EMBL/GenBank/DDBJ databases">
        <authorList>
            <consortium name="Genoscope - CEA"/>
            <person name="William W."/>
        </authorList>
    </citation>
    <scope>NUCLEOTIDE SEQUENCE</scope>
</reference>
<dbReference type="PANTHER" id="PTHR43690:SF28">
    <property type="entry name" value="PEPTIDASE M16 N-TERMINAL DOMAIN-CONTAINING PROTEIN"/>
    <property type="match status" value="1"/>
</dbReference>
<dbReference type="GO" id="GO:0004222">
    <property type="term" value="F:metalloendopeptidase activity"/>
    <property type="evidence" value="ECO:0007669"/>
    <property type="project" value="InterPro"/>
</dbReference>
<dbReference type="InterPro" id="IPR050626">
    <property type="entry name" value="Peptidase_M16"/>
</dbReference>
<feature type="domain" description="Coenzyme PQQ synthesis protein F-like C-terminal lobe" evidence="12">
    <location>
        <begin position="899"/>
        <end position="978"/>
    </location>
</feature>
<dbReference type="GO" id="GO:0046872">
    <property type="term" value="F:metal ion binding"/>
    <property type="evidence" value="ECO:0007669"/>
    <property type="project" value="UniProtKB-KW"/>
</dbReference>
<dbReference type="Gene3D" id="3.30.830.10">
    <property type="entry name" value="Metalloenzyme, LuxS/M16 peptidase-like"/>
    <property type="match status" value="4"/>
</dbReference>
<evidence type="ECO:0000313" key="15">
    <source>
        <dbReference type="Proteomes" id="UP000824890"/>
    </source>
</evidence>
<keyword evidence="2" id="KW-0645">Protease</keyword>
<keyword evidence="5" id="KW-0862">Zinc</keyword>
<feature type="domain" description="Peptidase M16 N-terminal" evidence="9">
    <location>
        <begin position="69"/>
        <end position="197"/>
    </location>
</feature>
<evidence type="ECO:0000259" key="10">
    <source>
        <dbReference type="Pfam" id="PF05193"/>
    </source>
</evidence>
<keyword evidence="15" id="KW-1185">Reference proteome</keyword>
<reference evidence="14 15" key="2">
    <citation type="submission" date="2021-05" db="EMBL/GenBank/DDBJ databases">
        <title>Genome Assembly of Synthetic Allotetraploid Brassica napus Reveals Homoeologous Exchanges between Subgenomes.</title>
        <authorList>
            <person name="Davis J.T."/>
        </authorList>
    </citation>
    <scope>NUCLEOTIDE SEQUENCE [LARGE SCALE GENOMIC DNA]</scope>
    <source>
        <strain evidence="15">cv. Da-Ae</strain>
        <tissue evidence="14">Seedling</tissue>
    </source>
</reference>
<protein>
    <submittedName>
        <fullName evidence="13">(rape) hypothetical protein</fullName>
    </submittedName>
</protein>
<name>A0A816X9S5_BRANA</name>
<evidence type="ECO:0000313" key="13">
    <source>
        <dbReference type="EMBL" id="CAF2144233.1"/>
    </source>
</evidence>
<dbReference type="PANTHER" id="PTHR43690">
    <property type="entry name" value="NARDILYSIN"/>
    <property type="match status" value="1"/>
</dbReference>
<keyword evidence="4" id="KW-0378">Hydrolase</keyword>
<accession>A0A816X9S5</accession>
<evidence type="ECO:0000259" key="12">
    <source>
        <dbReference type="Pfam" id="PF22456"/>
    </source>
</evidence>
<dbReference type="EMBL" id="HG994356">
    <property type="protein sequence ID" value="CAF2144233.1"/>
    <property type="molecule type" value="Genomic_DNA"/>
</dbReference>
<evidence type="ECO:0000256" key="1">
    <source>
        <dbReference type="ARBA" id="ARBA00007261"/>
    </source>
</evidence>
<keyword evidence="3" id="KW-0479">Metal-binding</keyword>
<evidence type="ECO:0000256" key="5">
    <source>
        <dbReference type="ARBA" id="ARBA00022833"/>
    </source>
</evidence>
<feature type="domain" description="Peptidase M16 middle/third" evidence="11">
    <location>
        <begin position="441"/>
        <end position="548"/>
    </location>
</feature>
<dbReference type="AlphaFoldDB" id="A0A816X9S5"/>
<proteinExistence type="inferred from homology"/>
<evidence type="ECO:0000256" key="8">
    <source>
        <dbReference type="SAM" id="MobiDB-lite"/>
    </source>
</evidence>
<organism evidence="13">
    <name type="scientific">Brassica napus</name>
    <name type="common">Rape</name>
    <dbReference type="NCBI Taxonomy" id="3708"/>
    <lineage>
        <taxon>Eukaryota</taxon>
        <taxon>Viridiplantae</taxon>
        <taxon>Streptophyta</taxon>
        <taxon>Embryophyta</taxon>
        <taxon>Tracheophyta</taxon>
        <taxon>Spermatophyta</taxon>
        <taxon>Magnoliopsida</taxon>
        <taxon>eudicotyledons</taxon>
        <taxon>Gunneridae</taxon>
        <taxon>Pentapetalae</taxon>
        <taxon>rosids</taxon>
        <taxon>malvids</taxon>
        <taxon>Brassicales</taxon>
        <taxon>Brassicaceae</taxon>
        <taxon>Brassiceae</taxon>
        <taxon>Brassica</taxon>
    </lineage>
</organism>
<evidence type="ECO:0000256" key="3">
    <source>
        <dbReference type="ARBA" id="ARBA00022723"/>
    </source>
</evidence>
<feature type="domain" description="Peptidase M16 C-terminal" evidence="10">
    <location>
        <begin position="233"/>
        <end position="409"/>
    </location>
</feature>
<dbReference type="GO" id="GO:0006508">
    <property type="term" value="P:proteolysis"/>
    <property type="evidence" value="ECO:0007669"/>
    <property type="project" value="UniProtKB-KW"/>
</dbReference>
<evidence type="ECO:0000313" key="14">
    <source>
        <dbReference type="EMBL" id="KAH0939994.1"/>
    </source>
</evidence>